<feature type="non-terminal residue" evidence="2">
    <location>
        <position position="1"/>
    </location>
</feature>
<evidence type="ECO:0000313" key="2">
    <source>
        <dbReference type="EMBL" id="GAH66855.1"/>
    </source>
</evidence>
<dbReference type="GO" id="GO:0006427">
    <property type="term" value="P:histidyl-tRNA aminoacylation"/>
    <property type="evidence" value="ECO:0007669"/>
    <property type="project" value="TreeGrafter"/>
</dbReference>
<dbReference type="PANTHER" id="PTHR43707:SF1">
    <property type="entry name" value="HISTIDINE--TRNA LIGASE, MITOCHONDRIAL-RELATED"/>
    <property type="match status" value="1"/>
</dbReference>
<organism evidence="2">
    <name type="scientific">marine sediment metagenome</name>
    <dbReference type="NCBI Taxonomy" id="412755"/>
    <lineage>
        <taxon>unclassified sequences</taxon>
        <taxon>metagenomes</taxon>
        <taxon>ecological metagenomes</taxon>
    </lineage>
</organism>
<sequence>FENKDDNLIVKLPFGFRDIFPVEAEERKIIREIIRKEFELWNYGEVKTPALEFTKNIAAGVGKDWKNKLISFFDTDGDLISLRADMTIPIARLAGMRLKREQLPARFYYFANSFRQSGIQKGTKRVYNQAGLELIGSLSFVSDIEVLTILINTLRKLGLKNFKIGLGHIQLIDGLCSWLKLNNPDREFIKDNLVLNNMVALEVFLNNLNREKAKIFLKAIKPEQDIKKIESLISKIAEKKVKECFDYLKKVYNIVAGTF</sequence>
<proteinExistence type="predicted"/>
<dbReference type="EMBL" id="BARU01026791">
    <property type="protein sequence ID" value="GAH66855.1"/>
    <property type="molecule type" value="Genomic_DNA"/>
</dbReference>
<dbReference type="SUPFAM" id="SSF55681">
    <property type="entry name" value="Class II aaRS and biotin synthetases"/>
    <property type="match status" value="1"/>
</dbReference>
<protein>
    <recommendedName>
        <fullName evidence="1">Class II Histidinyl-tRNA synthetase (HisRS)-like catalytic core domain-containing protein</fullName>
    </recommendedName>
</protein>
<comment type="caution">
    <text evidence="2">The sequence shown here is derived from an EMBL/GenBank/DDBJ whole genome shotgun (WGS) entry which is preliminary data.</text>
</comment>
<accession>X1IC56</accession>
<dbReference type="Gene3D" id="3.30.930.10">
    <property type="entry name" value="Bira Bifunctional Protein, Domain 2"/>
    <property type="match status" value="1"/>
</dbReference>
<dbReference type="Pfam" id="PF13393">
    <property type="entry name" value="tRNA-synt_His"/>
    <property type="match status" value="1"/>
</dbReference>
<dbReference type="InterPro" id="IPR045864">
    <property type="entry name" value="aa-tRNA-synth_II/BPL/LPL"/>
</dbReference>
<dbReference type="AlphaFoldDB" id="X1IC56"/>
<dbReference type="InterPro" id="IPR041715">
    <property type="entry name" value="HisRS-like_core"/>
</dbReference>
<dbReference type="GO" id="GO:0004821">
    <property type="term" value="F:histidine-tRNA ligase activity"/>
    <property type="evidence" value="ECO:0007669"/>
    <property type="project" value="TreeGrafter"/>
</dbReference>
<dbReference type="PANTHER" id="PTHR43707">
    <property type="entry name" value="HISTIDYL-TRNA SYNTHETASE"/>
    <property type="match status" value="1"/>
</dbReference>
<dbReference type="GO" id="GO:0005737">
    <property type="term" value="C:cytoplasm"/>
    <property type="evidence" value="ECO:0007669"/>
    <property type="project" value="InterPro"/>
</dbReference>
<dbReference type="InterPro" id="IPR004516">
    <property type="entry name" value="HisRS/HisZ"/>
</dbReference>
<feature type="domain" description="Class II Histidinyl-tRNA synthetase (HisRS)-like catalytic core" evidence="1">
    <location>
        <begin position="15"/>
        <end position="256"/>
    </location>
</feature>
<name>X1IC56_9ZZZZ</name>
<gene>
    <name evidence="2" type="ORF">S03H2_42995</name>
</gene>
<reference evidence="2" key="1">
    <citation type="journal article" date="2014" name="Front. Microbiol.">
        <title>High frequency of phylogenetically diverse reductive dehalogenase-homologous genes in deep subseafloor sedimentary metagenomes.</title>
        <authorList>
            <person name="Kawai M."/>
            <person name="Futagami T."/>
            <person name="Toyoda A."/>
            <person name="Takaki Y."/>
            <person name="Nishi S."/>
            <person name="Hori S."/>
            <person name="Arai W."/>
            <person name="Tsubouchi T."/>
            <person name="Morono Y."/>
            <person name="Uchiyama I."/>
            <person name="Ito T."/>
            <person name="Fujiyama A."/>
            <person name="Inagaki F."/>
            <person name="Takami H."/>
        </authorList>
    </citation>
    <scope>NUCLEOTIDE SEQUENCE</scope>
    <source>
        <strain evidence="2">Expedition CK06-06</strain>
    </source>
</reference>
<evidence type="ECO:0000259" key="1">
    <source>
        <dbReference type="Pfam" id="PF13393"/>
    </source>
</evidence>